<evidence type="ECO:0000313" key="3">
    <source>
        <dbReference type="Proteomes" id="UP000184782"/>
    </source>
</evidence>
<keyword evidence="1" id="KW-0732">Signal</keyword>
<name>A0A1N6IVU9_9FLAO</name>
<reference evidence="3" key="1">
    <citation type="submission" date="2016-12" db="EMBL/GenBank/DDBJ databases">
        <authorList>
            <person name="Varghese N."/>
            <person name="Submissions S."/>
        </authorList>
    </citation>
    <scope>NUCLEOTIDE SEQUENCE [LARGE SCALE GENOMIC DNA]</scope>
    <source>
        <strain evidence="3">DSM 16779</strain>
    </source>
</reference>
<dbReference type="Proteomes" id="UP000184782">
    <property type="component" value="Unassembled WGS sequence"/>
</dbReference>
<feature type="signal peptide" evidence="1">
    <location>
        <begin position="1"/>
        <end position="19"/>
    </location>
</feature>
<proteinExistence type="predicted"/>
<dbReference type="STRING" id="59733.SAMN05421769_3816"/>
<sequence length="289" mass="31547">MYTKYKSLLFFLFFIIANAQVGINTTAPQSTLDVNGTITLRNELRVGGTKTTTGNPGTLNQILVSQGDNVAPVWKTSKLGFYEVDEYRITQSDAKINETGIDFSNTTVSPVYQTSDINDPFGGASGATPKPAWSELPMKANSTASSTATTFKIDNPVNKVDFVFQTAVEMSNTGTTADQFVRYACGIFIDNQLKAVRADQINGVVGKGQKNQAIFTLKYVVENLPVKPLVNGIRPTYDVKVGCRRITSSTTGYFFAVGAPTTDGTQVVNNFMMKSILKYDVTEQVKIIY</sequence>
<organism evidence="2 3">
    <name type="scientific">Chryseobacterium scophthalmum</name>
    <dbReference type="NCBI Taxonomy" id="59733"/>
    <lineage>
        <taxon>Bacteria</taxon>
        <taxon>Pseudomonadati</taxon>
        <taxon>Bacteroidota</taxon>
        <taxon>Flavobacteriia</taxon>
        <taxon>Flavobacteriales</taxon>
        <taxon>Weeksellaceae</taxon>
        <taxon>Chryseobacterium group</taxon>
        <taxon>Chryseobacterium</taxon>
    </lineage>
</organism>
<gene>
    <name evidence="2" type="ORF">SAMN05421769_3816</name>
</gene>
<evidence type="ECO:0000256" key="1">
    <source>
        <dbReference type="SAM" id="SignalP"/>
    </source>
</evidence>
<protein>
    <recommendedName>
        <fullName evidence="4">SH3b domain-containing protein</fullName>
    </recommendedName>
</protein>
<feature type="chain" id="PRO_5013111235" description="SH3b domain-containing protein" evidence="1">
    <location>
        <begin position="20"/>
        <end position="289"/>
    </location>
</feature>
<evidence type="ECO:0008006" key="4">
    <source>
        <dbReference type="Google" id="ProtNLM"/>
    </source>
</evidence>
<dbReference type="AlphaFoldDB" id="A0A1N6IVU9"/>
<evidence type="ECO:0000313" key="2">
    <source>
        <dbReference type="EMBL" id="SIO36157.1"/>
    </source>
</evidence>
<accession>A0A1N6IVU9</accession>
<dbReference type="EMBL" id="FSRQ01000005">
    <property type="protein sequence ID" value="SIO36157.1"/>
    <property type="molecule type" value="Genomic_DNA"/>
</dbReference>
<dbReference type="RefSeq" id="WP_074231995.1">
    <property type="nucleotide sequence ID" value="NZ_FSRQ01000005.1"/>
</dbReference>
<dbReference type="OrthoDB" id="1273065at2"/>
<keyword evidence="3" id="KW-1185">Reference proteome</keyword>